<dbReference type="PANTHER" id="PTHR43319:SF3">
    <property type="entry name" value="BETA-LACTAMASE-RELATED DOMAIN-CONTAINING PROTEIN"/>
    <property type="match status" value="1"/>
</dbReference>
<comment type="caution">
    <text evidence="3">The sequence shown here is derived from an EMBL/GenBank/DDBJ whole genome shotgun (WGS) entry which is preliminary data.</text>
</comment>
<dbReference type="Proteomes" id="UP000602198">
    <property type="component" value="Unassembled WGS sequence"/>
</dbReference>
<feature type="region of interest" description="Disordered" evidence="1">
    <location>
        <begin position="201"/>
        <end position="238"/>
    </location>
</feature>
<evidence type="ECO:0000259" key="2">
    <source>
        <dbReference type="Pfam" id="PF00144"/>
    </source>
</evidence>
<sequence>MSFVVEGHADPAFRAVRDVFETSLAAGDDLGGGVTVFVGGQAVVDLWGGVADRRTGRPWSKDTPCVTFSCTKAITATAALRVAEQHGIDLHDPVTDWWPEYGAAGKQSTTVADLLTHRAGVPAFDRPVTAAEAADPIHMAELLAAQTPVWEPGTAHGYHALTFGWLLAEFIRRHCGLTVGEYIRRELNADLRLGVARRAATTGHTTTAHPATATAAGGTDPGHPAPDGPAPARVTSPPAAERVWAEQAPPLDAATVARMAVAYRDPESLVMRASTTPFGSYNDPEVLAGGWPATGLVTTPRALAACYRDLVAGTLISPKLLREATSEQVRGTDAVLLLESAFGLGYMLASQNLVVPDSARPHVFGHPGAGGSLGLGDTDNQVAFGYIPNLRRDWLSGDRRAYNLVAAVYAAL</sequence>
<dbReference type="RefSeq" id="WP_201955181.1">
    <property type="nucleotide sequence ID" value="NZ_JAERRJ010000015.1"/>
</dbReference>
<gene>
    <name evidence="3" type="ORF">JK358_32965</name>
</gene>
<dbReference type="InterPro" id="IPR052907">
    <property type="entry name" value="Beta-lactamase/esterase"/>
</dbReference>
<feature type="compositionally biased region" description="Low complexity" evidence="1">
    <location>
        <begin position="201"/>
        <end position="222"/>
    </location>
</feature>
<evidence type="ECO:0000256" key="1">
    <source>
        <dbReference type="SAM" id="MobiDB-lite"/>
    </source>
</evidence>
<evidence type="ECO:0000313" key="3">
    <source>
        <dbReference type="EMBL" id="MBL1079228.1"/>
    </source>
</evidence>
<keyword evidence="4" id="KW-1185">Reference proteome</keyword>
<organism evidence="3 4">
    <name type="scientific">Nocardia acididurans</name>
    <dbReference type="NCBI Taxonomy" id="2802282"/>
    <lineage>
        <taxon>Bacteria</taxon>
        <taxon>Bacillati</taxon>
        <taxon>Actinomycetota</taxon>
        <taxon>Actinomycetes</taxon>
        <taxon>Mycobacteriales</taxon>
        <taxon>Nocardiaceae</taxon>
        <taxon>Nocardia</taxon>
    </lineage>
</organism>
<dbReference type="InterPro" id="IPR001466">
    <property type="entry name" value="Beta-lactam-related"/>
</dbReference>
<dbReference type="Gene3D" id="3.40.710.10">
    <property type="entry name" value="DD-peptidase/beta-lactamase superfamily"/>
    <property type="match status" value="1"/>
</dbReference>
<proteinExistence type="predicted"/>
<accession>A0ABS1MF02</accession>
<protein>
    <submittedName>
        <fullName evidence="3">Beta-lactamase family protein</fullName>
    </submittedName>
</protein>
<dbReference type="InterPro" id="IPR012338">
    <property type="entry name" value="Beta-lactam/transpept-like"/>
</dbReference>
<name>A0ABS1MF02_9NOCA</name>
<dbReference type="Pfam" id="PF00144">
    <property type="entry name" value="Beta-lactamase"/>
    <property type="match status" value="1"/>
</dbReference>
<reference evidence="3 4" key="1">
    <citation type="submission" date="2021-01" db="EMBL/GenBank/DDBJ databases">
        <title>WGS of actinomycetes isolated from Thailand.</title>
        <authorList>
            <person name="Thawai C."/>
        </authorList>
    </citation>
    <scope>NUCLEOTIDE SEQUENCE [LARGE SCALE GENOMIC DNA]</scope>
    <source>
        <strain evidence="3 4">LPG 2</strain>
    </source>
</reference>
<evidence type="ECO:0000313" key="4">
    <source>
        <dbReference type="Proteomes" id="UP000602198"/>
    </source>
</evidence>
<dbReference type="PANTHER" id="PTHR43319">
    <property type="entry name" value="BETA-LACTAMASE-RELATED"/>
    <property type="match status" value="1"/>
</dbReference>
<feature type="domain" description="Beta-lactamase-related" evidence="2">
    <location>
        <begin position="17"/>
        <end position="393"/>
    </location>
</feature>
<dbReference type="EMBL" id="JAERRJ010000015">
    <property type="protein sequence ID" value="MBL1079228.1"/>
    <property type="molecule type" value="Genomic_DNA"/>
</dbReference>
<dbReference type="SUPFAM" id="SSF56601">
    <property type="entry name" value="beta-lactamase/transpeptidase-like"/>
    <property type="match status" value="1"/>
</dbReference>